<feature type="compositionally biased region" description="Acidic residues" evidence="1">
    <location>
        <begin position="343"/>
        <end position="369"/>
    </location>
</feature>
<sequence>MSDHSSSQSSTQNDSNFHSEEDSDLDDDVLDQIRDILDEDLNIRGAMVYFQTYGIDAPNPCITIKGFGPIGFPLTPENTRALMEFPQSNDSSTRDFDRELVELHNPVWDQWVQDTVLVESCARLGLGNDCKCELDKMTIQSWSPSTAGNASCISTLQSEANQLRHSFFLPRSTRMTQLGCVEVLLPSRFSGGDATVAYPIIPSYPEKLTQWSEHSELSATVLGARCGYVKTVAPIQAGYRASLSYRIFSSLRPERQPIFDPKKAVSRLWETLSPHNYPPDVVAINLSHKYEPSSSFSGSSLTGPDDVLLSCMRPVADALGLKLLVANIVHKRSEYSFIQGRDDWEDDESDDDSGGEGDEEYEDEDEADLETTQTLSNRKQRFKSNAEIFSFIERHQHDNEVDFSDYYYFYRGIEIKQMVDLDGMPVTIKDFELQSSDIIHDAGYGQGYPEYVDDDDDDEGLDW</sequence>
<name>A0A2H3BRQ9_9AGAR</name>
<reference evidence="3" key="1">
    <citation type="journal article" date="2017" name="Nat. Ecol. Evol.">
        <title>Genome expansion and lineage-specific genetic innovations in the forest pathogenic fungi Armillaria.</title>
        <authorList>
            <person name="Sipos G."/>
            <person name="Prasanna A.N."/>
            <person name="Walter M.C."/>
            <person name="O'Connor E."/>
            <person name="Balint B."/>
            <person name="Krizsan K."/>
            <person name="Kiss B."/>
            <person name="Hess J."/>
            <person name="Varga T."/>
            <person name="Slot J."/>
            <person name="Riley R."/>
            <person name="Boka B."/>
            <person name="Rigling D."/>
            <person name="Barry K."/>
            <person name="Lee J."/>
            <person name="Mihaltcheva S."/>
            <person name="LaButti K."/>
            <person name="Lipzen A."/>
            <person name="Waldron R."/>
            <person name="Moloney N.M."/>
            <person name="Sperisen C."/>
            <person name="Kredics L."/>
            <person name="Vagvoelgyi C."/>
            <person name="Patrignani A."/>
            <person name="Fitzpatrick D."/>
            <person name="Nagy I."/>
            <person name="Doyle S."/>
            <person name="Anderson J.B."/>
            <person name="Grigoriev I.V."/>
            <person name="Gueldener U."/>
            <person name="Muensterkoetter M."/>
            <person name="Nagy L.G."/>
        </authorList>
    </citation>
    <scope>NUCLEOTIDE SEQUENCE [LARGE SCALE GENOMIC DNA]</scope>
    <source>
        <strain evidence="3">28-4</strain>
    </source>
</reference>
<protein>
    <submittedName>
        <fullName evidence="2">Uncharacterized protein</fullName>
    </submittedName>
</protein>
<evidence type="ECO:0000313" key="3">
    <source>
        <dbReference type="Proteomes" id="UP000218334"/>
    </source>
</evidence>
<proteinExistence type="predicted"/>
<feature type="region of interest" description="Disordered" evidence="1">
    <location>
        <begin position="1"/>
        <end position="25"/>
    </location>
</feature>
<dbReference type="AlphaFoldDB" id="A0A2H3BRQ9"/>
<evidence type="ECO:0000313" key="2">
    <source>
        <dbReference type="EMBL" id="PBK73571.1"/>
    </source>
</evidence>
<organism evidence="2 3">
    <name type="scientific">Armillaria solidipes</name>
    <dbReference type="NCBI Taxonomy" id="1076256"/>
    <lineage>
        <taxon>Eukaryota</taxon>
        <taxon>Fungi</taxon>
        <taxon>Dikarya</taxon>
        <taxon>Basidiomycota</taxon>
        <taxon>Agaricomycotina</taxon>
        <taxon>Agaricomycetes</taxon>
        <taxon>Agaricomycetidae</taxon>
        <taxon>Agaricales</taxon>
        <taxon>Marasmiineae</taxon>
        <taxon>Physalacriaceae</taxon>
        <taxon>Armillaria</taxon>
    </lineage>
</organism>
<feature type="compositionally biased region" description="Acidic residues" evidence="1">
    <location>
        <begin position="451"/>
        <end position="463"/>
    </location>
</feature>
<feature type="compositionally biased region" description="Low complexity" evidence="1">
    <location>
        <begin position="1"/>
        <end position="16"/>
    </location>
</feature>
<accession>A0A2H3BRQ9</accession>
<keyword evidence="3" id="KW-1185">Reference proteome</keyword>
<gene>
    <name evidence="2" type="ORF">ARMSODRAFT_1081745</name>
</gene>
<feature type="region of interest" description="Disordered" evidence="1">
    <location>
        <begin position="444"/>
        <end position="463"/>
    </location>
</feature>
<dbReference type="Proteomes" id="UP000218334">
    <property type="component" value="Unassembled WGS sequence"/>
</dbReference>
<dbReference type="EMBL" id="KZ293420">
    <property type="protein sequence ID" value="PBK73571.1"/>
    <property type="molecule type" value="Genomic_DNA"/>
</dbReference>
<evidence type="ECO:0000256" key="1">
    <source>
        <dbReference type="SAM" id="MobiDB-lite"/>
    </source>
</evidence>
<feature type="region of interest" description="Disordered" evidence="1">
    <location>
        <begin position="340"/>
        <end position="376"/>
    </location>
</feature>